<evidence type="ECO:0000256" key="1">
    <source>
        <dbReference type="ARBA" id="ARBA00022553"/>
    </source>
</evidence>
<keyword evidence="2" id="KW-0902">Two-component regulatory system</keyword>
<protein>
    <submittedName>
        <fullName evidence="9">Response regulator transcription factor</fullName>
    </submittedName>
</protein>
<dbReference type="PROSITE" id="PS51755">
    <property type="entry name" value="OMPR_PHOB"/>
    <property type="match status" value="1"/>
</dbReference>
<keyword evidence="10" id="KW-1185">Reference proteome</keyword>
<dbReference type="CDD" id="cd00383">
    <property type="entry name" value="trans_reg_C"/>
    <property type="match status" value="1"/>
</dbReference>
<feature type="compositionally biased region" description="Low complexity" evidence="6">
    <location>
        <begin position="125"/>
        <end position="142"/>
    </location>
</feature>
<feature type="region of interest" description="Disordered" evidence="6">
    <location>
        <begin position="125"/>
        <end position="156"/>
    </location>
</feature>
<evidence type="ECO:0000259" key="8">
    <source>
        <dbReference type="PROSITE" id="PS51755"/>
    </source>
</evidence>
<dbReference type="InterPro" id="IPR001789">
    <property type="entry name" value="Sig_transdc_resp-reg_receiver"/>
</dbReference>
<evidence type="ECO:0000256" key="3">
    <source>
        <dbReference type="ARBA" id="ARBA00023125"/>
    </source>
</evidence>
<keyword evidence="1 4" id="KW-0597">Phosphoprotein</keyword>
<dbReference type="PANTHER" id="PTHR48111">
    <property type="entry name" value="REGULATOR OF RPOS"/>
    <property type="match status" value="1"/>
</dbReference>
<feature type="DNA-binding region" description="OmpR/PhoB-type" evidence="5">
    <location>
        <begin position="135"/>
        <end position="233"/>
    </location>
</feature>
<dbReference type="Gene3D" id="1.10.10.10">
    <property type="entry name" value="Winged helix-like DNA-binding domain superfamily/Winged helix DNA-binding domain"/>
    <property type="match status" value="1"/>
</dbReference>
<dbReference type="Pfam" id="PF00486">
    <property type="entry name" value="Trans_reg_C"/>
    <property type="match status" value="1"/>
</dbReference>
<dbReference type="SMART" id="SM00862">
    <property type="entry name" value="Trans_reg_C"/>
    <property type="match status" value="1"/>
</dbReference>
<evidence type="ECO:0000256" key="6">
    <source>
        <dbReference type="SAM" id="MobiDB-lite"/>
    </source>
</evidence>
<evidence type="ECO:0000256" key="5">
    <source>
        <dbReference type="PROSITE-ProRule" id="PRU01091"/>
    </source>
</evidence>
<dbReference type="SUPFAM" id="SSF46894">
    <property type="entry name" value="C-terminal effector domain of the bipartite response regulators"/>
    <property type="match status" value="1"/>
</dbReference>
<dbReference type="InterPro" id="IPR001867">
    <property type="entry name" value="OmpR/PhoB-type_DNA-bd"/>
</dbReference>
<dbReference type="InterPro" id="IPR011006">
    <property type="entry name" value="CheY-like_superfamily"/>
</dbReference>
<dbReference type="Pfam" id="PF00072">
    <property type="entry name" value="Response_reg"/>
    <property type="match status" value="1"/>
</dbReference>
<organism evidence="9 10">
    <name type="scientific">Agromyces indicus</name>
    <dbReference type="NCBI Taxonomy" id="758919"/>
    <lineage>
        <taxon>Bacteria</taxon>
        <taxon>Bacillati</taxon>
        <taxon>Actinomycetota</taxon>
        <taxon>Actinomycetes</taxon>
        <taxon>Micrococcales</taxon>
        <taxon>Microbacteriaceae</taxon>
        <taxon>Agromyces</taxon>
    </lineage>
</organism>
<dbReference type="InterPro" id="IPR016032">
    <property type="entry name" value="Sig_transdc_resp-reg_C-effctor"/>
</dbReference>
<dbReference type="Gene3D" id="6.10.250.690">
    <property type="match status" value="1"/>
</dbReference>
<sequence length="238" mass="25868">MGRQILVVEDDDGIALPLVRTLSREGYEVLRVAEGRAAIEQATAGEVELVVLDLGLPDMDGLDVCRRLRDLGYDGGIVILTARDGELDRVVGLDVGADDYIAKPFALAELLARLRALLRRSSSRPISAEPGANAPAAASATPLTVDPASRRAHAGDREVQLSTKEFDLLAQLDRHRGAVVTREQLMDEVWDENWFGSTKTLDVTMARLRQKLDDAGADVRITTIRGVGFRLDEGRADA</sequence>
<dbReference type="SMART" id="SM00448">
    <property type="entry name" value="REC"/>
    <property type="match status" value="1"/>
</dbReference>
<proteinExistence type="predicted"/>
<dbReference type="Proteomes" id="UP001260072">
    <property type="component" value="Unassembled WGS sequence"/>
</dbReference>
<dbReference type="Gene3D" id="3.40.50.2300">
    <property type="match status" value="1"/>
</dbReference>
<feature type="domain" description="Response regulatory" evidence="7">
    <location>
        <begin position="4"/>
        <end position="118"/>
    </location>
</feature>
<dbReference type="SUPFAM" id="SSF52172">
    <property type="entry name" value="CheY-like"/>
    <property type="match status" value="1"/>
</dbReference>
<evidence type="ECO:0000256" key="2">
    <source>
        <dbReference type="ARBA" id="ARBA00023012"/>
    </source>
</evidence>
<name>A0ABU1FHT7_9MICO</name>
<dbReference type="PROSITE" id="PS50110">
    <property type="entry name" value="RESPONSE_REGULATORY"/>
    <property type="match status" value="1"/>
</dbReference>
<dbReference type="InterPro" id="IPR036388">
    <property type="entry name" value="WH-like_DNA-bd_sf"/>
</dbReference>
<evidence type="ECO:0000313" key="10">
    <source>
        <dbReference type="Proteomes" id="UP001260072"/>
    </source>
</evidence>
<evidence type="ECO:0000256" key="4">
    <source>
        <dbReference type="PROSITE-ProRule" id="PRU00169"/>
    </source>
</evidence>
<dbReference type="CDD" id="cd17574">
    <property type="entry name" value="REC_OmpR"/>
    <property type="match status" value="1"/>
</dbReference>
<evidence type="ECO:0000313" key="9">
    <source>
        <dbReference type="EMBL" id="MDR5691321.1"/>
    </source>
</evidence>
<evidence type="ECO:0000259" key="7">
    <source>
        <dbReference type="PROSITE" id="PS50110"/>
    </source>
</evidence>
<dbReference type="InterPro" id="IPR039420">
    <property type="entry name" value="WalR-like"/>
</dbReference>
<accession>A0ABU1FHT7</accession>
<comment type="caution">
    <text evidence="9">The sequence shown here is derived from an EMBL/GenBank/DDBJ whole genome shotgun (WGS) entry which is preliminary data.</text>
</comment>
<dbReference type="RefSeq" id="WP_310519945.1">
    <property type="nucleotide sequence ID" value="NZ_BAABBS010000003.1"/>
</dbReference>
<gene>
    <name evidence="9" type="ORF">RH861_04510</name>
</gene>
<feature type="domain" description="OmpR/PhoB-type" evidence="8">
    <location>
        <begin position="135"/>
        <end position="233"/>
    </location>
</feature>
<keyword evidence="3 5" id="KW-0238">DNA-binding</keyword>
<dbReference type="EMBL" id="JAVKGS010000001">
    <property type="protein sequence ID" value="MDR5691321.1"/>
    <property type="molecule type" value="Genomic_DNA"/>
</dbReference>
<feature type="modified residue" description="4-aspartylphosphate" evidence="4">
    <location>
        <position position="53"/>
    </location>
</feature>
<dbReference type="PANTHER" id="PTHR48111:SF40">
    <property type="entry name" value="PHOSPHATE REGULON TRANSCRIPTIONAL REGULATORY PROTEIN PHOB"/>
    <property type="match status" value="1"/>
</dbReference>
<reference evidence="10" key="1">
    <citation type="submission" date="2023-07" db="EMBL/GenBank/DDBJ databases">
        <title>Description of three actinobacteria isolated from air of manufacturing shop in a pharmaceutical factory.</title>
        <authorList>
            <person name="Zhang D.-F."/>
        </authorList>
    </citation>
    <scope>NUCLEOTIDE SEQUENCE [LARGE SCALE GENOMIC DNA]</scope>
    <source>
        <strain evidence="10">CCTCC AB 2011122</strain>
    </source>
</reference>